<organism evidence="1 2">
    <name type="scientific">Eptatretus burgeri</name>
    <name type="common">Inshore hagfish</name>
    <dbReference type="NCBI Taxonomy" id="7764"/>
    <lineage>
        <taxon>Eukaryota</taxon>
        <taxon>Metazoa</taxon>
        <taxon>Chordata</taxon>
        <taxon>Craniata</taxon>
        <taxon>Vertebrata</taxon>
        <taxon>Cyclostomata</taxon>
        <taxon>Myxini</taxon>
        <taxon>Myxiniformes</taxon>
        <taxon>Myxinidae</taxon>
        <taxon>Eptatretinae</taxon>
        <taxon>Eptatretus</taxon>
    </lineage>
</organism>
<keyword evidence="2" id="KW-1185">Reference proteome</keyword>
<name>A0A8C4R254_EPTBU</name>
<dbReference type="Gene3D" id="1.10.3210.10">
    <property type="entry name" value="Hypothetical protein af1432"/>
    <property type="match status" value="1"/>
</dbReference>
<dbReference type="AlphaFoldDB" id="A0A8C4R254"/>
<dbReference type="InterPro" id="IPR052194">
    <property type="entry name" value="MESH1"/>
</dbReference>
<protein>
    <submittedName>
        <fullName evidence="1">HD domain containing 3</fullName>
    </submittedName>
</protein>
<dbReference type="Ensembl" id="ENSEBUT00000024433.1">
    <property type="protein sequence ID" value="ENSEBUP00000023857.1"/>
    <property type="gene ID" value="ENSEBUG00000014701.1"/>
</dbReference>
<evidence type="ECO:0000313" key="1">
    <source>
        <dbReference type="Ensembl" id="ENSEBUP00000023857.1"/>
    </source>
</evidence>
<proteinExistence type="predicted"/>
<dbReference type="Pfam" id="PF13328">
    <property type="entry name" value="HD_4"/>
    <property type="match status" value="1"/>
</dbReference>
<dbReference type="PANTHER" id="PTHR46246:SF1">
    <property type="entry name" value="GUANOSINE-3',5'-BIS(DIPHOSPHATE) 3'-PYROPHOSPHOHYDROLASE MESH1"/>
    <property type="match status" value="1"/>
</dbReference>
<sequence>MNEPFRTLQNDPLELPIRITLETHYNPLELPSETPYNYTLEPFRIKHGGISLLVTLQAALLHDTVEDTATSPEDLETAFGATVRAVVMEVTDDRNLSQAQRKEAKVKAAPRMSNHAKLVVLADMLYNLRDLQRVTPEGWSEERVQKYFEWSSRVVQGLRGTNAELEKKLDELFSQRSCPTLLPH</sequence>
<dbReference type="SUPFAM" id="SSF109604">
    <property type="entry name" value="HD-domain/PDEase-like"/>
    <property type="match status" value="1"/>
</dbReference>
<dbReference type="Proteomes" id="UP000694388">
    <property type="component" value="Unplaced"/>
</dbReference>
<accession>A0A8C4R254</accession>
<reference evidence="1" key="1">
    <citation type="submission" date="2025-08" db="UniProtKB">
        <authorList>
            <consortium name="Ensembl"/>
        </authorList>
    </citation>
    <scope>IDENTIFICATION</scope>
</reference>
<reference evidence="1" key="2">
    <citation type="submission" date="2025-09" db="UniProtKB">
        <authorList>
            <consortium name="Ensembl"/>
        </authorList>
    </citation>
    <scope>IDENTIFICATION</scope>
</reference>
<dbReference type="GeneTree" id="ENSGT00390000011608"/>
<dbReference type="GO" id="GO:0008893">
    <property type="term" value="F:guanosine-3',5'-bis(diphosphate) 3'-diphosphatase activity"/>
    <property type="evidence" value="ECO:0007669"/>
    <property type="project" value="TreeGrafter"/>
</dbReference>
<dbReference type="PANTHER" id="PTHR46246">
    <property type="entry name" value="GUANOSINE-3',5'-BIS(DIPHOSPHATE) 3'-PYROPHOSPHOHYDROLASE MESH1"/>
    <property type="match status" value="1"/>
</dbReference>
<evidence type="ECO:0000313" key="2">
    <source>
        <dbReference type="Proteomes" id="UP000694388"/>
    </source>
</evidence>